<dbReference type="GO" id="GO:0008168">
    <property type="term" value="F:methyltransferase activity"/>
    <property type="evidence" value="ECO:0007669"/>
    <property type="project" value="UniProtKB-KW"/>
</dbReference>
<dbReference type="InterPro" id="IPR006342">
    <property type="entry name" value="FkbM_mtfrase"/>
</dbReference>
<dbReference type="SUPFAM" id="SSF53335">
    <property type="entry name" value="S-adenosyl-L-methionine-dependent methyltransferases"/>
    <property type="match status" value="1"/>
</dbReference>
<dbReference type="InterPro" id="IPR052514">
    <property type="entry name" value="SAM-dependent_MTase"/>
</dbReference>
<name>A0A6J5NGS9_9CAUD</name>
<evidence type="ECO:0000313" key="2">
    <source>
        <dbReference type="EMBL" id="CAB4141349.1"/>
    </source>
</evidence>
<dbReference type="NCBIfam" id="TIGR01444">
    <property type="entry name" value="fkbM_fam"/>
    <property type="match status" value="1"/>
</dbReference>
<dbReference type="InterPro" id="IPR029063">
    <property type="entry name" value="SAM-dependent_MTases_sf"/>
</dbReference>
<dbReference type="EMBL" id="LR796665">
    <property type="protein sequence ID" value="CAB4158007.1"/>
    <property type="molecule type" value="Genomic_DNA"/>
</dbReference>
<dbReference type="Pfam" id="PF05050">
    <property type="entry name" value="Methyltransf_21"/>
    <property type="match status" value="1"/>
</dbReference>
<sequence>MIEGKNGLRYQVASENDLIAKHLMANGEYEPEVVQIAHSLITHNVGCVLDIGANIGTFVIPLAAEFRHRDFYCYEVQPKIFALLEENIRLNKLTNIITSEYGFGAEKQQLTVTVPDYSREMNVGAFSLDDEVRRNQYEVTTEGDEVMIYLRPLDSCNFSSIGLIKIDVEGMEHAVIAGGLETITKHKFPPIIFECWTWKPWFQERLAVLLEAIKGFGYVIQQCGNNFIAQHPKRGVFVEFNFA</sequence>
<feature type="domain" description="Methyltransferase FkbM" evidence="1">
    <location>
        <begin position="50"/>
        <end position="218"/>
    </location>
</feature>
<dbReference type="EMBL" id="LR796389">
    <property type="protein sequence ID" value="CAB4141349.1"/>
    <property type="molecule type" value="Genomic_DNA"/>
</dbReference>
<reference evidence="3" key="1">
    <citation type="submission" date="2020-04" db="EMBL/GenBank/DDBJ databases">
        <authorList>
            <person name="Chiriac C."/>
            <person name="Salcher M."/>
            <person name="Ghai R."/>
            <person name="Kavagutti S V."/>
        </authorList>
    </citation>
    <scope>NUCLEOTIDE SEQUENCE</scope>
</reference>
<dbReference type="PANTHER" id="PTHR34203:SF15">
    <property type="entry name" value="SLL1173 PROTEIN"/>
    <property type="match status" value="1"/>
</dbReference>
<keyword evidence="3" id="KW-0808">Transferase</keyword>
<organism evidence="3">
    <name type="scientific">uncultured Caudovirales phage</name>
    <dbReference type="NCBI Taxonomy" id="2100421"/>
    <lineage>
        <taxon>Viruses</taxon>
        <taxon>Duplodnaviria</taxon>
        <taxon>Heunggongvirae</taxon>
        <taxon>Uroviricota</taxon>
        <taxon>Caudoviricetes</taxon>
        <taxon>Peduoviridae</taxon>
        <taxon>Maltschvirus</taxon>
        <taxon>Maltschvirus maltsch</taxon>
    </lineage>
</organism>
<dbReference type="PANTHER" id="PTHR34203">
    <property type="entry name" value="METHYLTRANSFERASE, FKBM FAMILY PROTEIN"/>
    <property type="match status" value="1"/>
</dbReference>
<gene>
    <name evidence="2" type="ORF">UFOVP414_2</name>
    <name evidence="3" type="ORF">UFOVP687_55</name>
</gene>
<dbReference type="Gene3D" id="3.40.50.150">
    <property type="entry name" value="Vaccinia Virus protein VP39"/>
    <property type="match status" value="1"/>
</dbReference>
<protein>
    <submittedName>
        <fullName evidence="3">FkbM_fam, methyltransferase, FkbM family</fullName>
    </submittedName>
</protein>
<evidence type="ECO:0000313" key="3">
    <source>
        <dbReference type="EMBL" id="CAB4158007.1"/>
    </source>
</evidence>
<proteinExistence type="predicted"/>
<keyword evidence="3" id="KW-0489">Methyltransferase</keyword>
<dbReference type="GO" id="GO:0032259">
    <property type="term" value="P:methylation"/>
    <property type="evidence" value="ECO:0007669"/>
    <property type="project" value="UniProtKB-KW"/>
</dbReference>
<evidence type="ECO:0000259" key="1">
    <source>
        <dbReference type="Pfam" id="PF05050"/>
    </source>
</evidence>
<accession>A0A6J5NGS9</accession>